<evidence type="ECO:0000256" key="6">
    <source>
        <dbReference type="ARBA" id="ARBA00022683"/>
    </source>
</evidence>
<organism evidence="12 13">
    <name type="scientific">Candidatus Choladousia intestinavium</name>
    <dbReference type="NCBI Taxonomy" id="2840727"/>
    <lineage>
        <taxon>Bacteria</taxon>
        <taxon>Bacillati</taxon>
        <taxon>Bacillota</taxon>
        <taxon>Clostridia</taxon>
        <taxon>Lachnospirales</taxon>
        <taxon>Lachnospiraceae</taxon>
        <taxon>Lachnospiraceae incertae sedis</taxon>
        <taxon>Candidatus Choladousia</taxon>
    </lineage>
</organism>
<dbReference type="PROSITE" id="PS51094">
    <property type="entry name" value="PTS_EIIA_TYPE_2"/>
    <property type="match status" value="1"/>
</dbReference>
<dbReference type="Pfam" id="PF00359">
    <property type="entry name" value="PTS_EIIA_2"/>
    <property type="match status" value="1"/>
</dbReference>
<evidence type="ECO:0000259" key="11">
    <source>
        <dbReference type="PROSITE" id="PS51094"/>
    </source>
</evidence>
<comment type="function">
    <text evidence="8">The phosphoenolpyruvate-dependent sugar phosphotransferase system (sugar PTS), a major carbohydrate active transport system, catalyzes the phosphorylation of incoming sugar substrates concomitantly with their translocation across the cell membrane. The enzyme II UlaABC PTS system is involved in ascorbate transport.</text>
</comment>
<evidence type="ECO:0000256" key="7">
    <source>
        <dbReference type="ARBA" id="ARBA00022777"/>
    </source>
</evidence>
<reference evidence="12" key="1">
    <citation type="submission" date="2020-10" db="EMBL/GenBank/DDBJ databases">
        <authorList>
            <person name="Gilroy R."/>
        </authorList>
    </citation>
    <scope>NUCLEOTIDE SEQUENCE</scope>
    <source>
        <strain evidence="12">ChiSjej4B22-8148</strain>
    </source>
</reference>
<dbReference type="AlphaFoldDB" id="A0A9D1D9X0"/>
<dbReference type="InterPro" id="IPR016152">
    <property type="entry name" value="PTrfase/Anion_transptr"/>
</dbReference>
<dbReference type="PANTHER" id="PTHR36203">
    <property type="entry name" value="ASCORBATE-SPECIFIC PTS SYSTEM EIIA COMPONENT"/>
    <property type="match status" value="1"/>
</dbReference>
<dbReference type="Proteomes" id="UP000886757">
    <property type="component" value="Unassembled WGS sequence"/>
</dbReference>
<dbReference type="InterPro" id="IPR051351">
    <property type="entry name" value="Ascorbate-PTS_EIIA_comp"/>
</dbReference>
<comment type="caution">
    <text evidence="12">The sequence shown here is derived from an EMBL/GenBank/DDBJ whole genome shotgun (WGS) entry which is preliminary data.</text>
</comment>
<keyword evidence="2" id="KW-0813">Transport</keyword>
<dbReference type="EMBL" id="DVGK01000093">
    <property type="protein sequence ID" value="HIR13887.1"/>
    <property type="molecule type" value="Genomic_DNA"/>
</dbReference>
<evidence type="ECO:0000256" key="3">
    <source>
        <dbReference type="ARBA" id="ARBA00022490"/>
    </source>
</evidence>
<reference evidence="12" key="2">
    <citation type="journal article" date="2021" name="PeerJ">
        <title>Extensive microbial diversity within the chicken gut microbiome revealed by metagenomics and culture.</title>
        <authorList>
            <person name="Gilroy R."/>
            <person name="Ravi A."/>
            <person name="Getino M."/>
            <person name="Pursley I."/>
            <person name="Horton D.L."/>
            <person name="Alikhan N.F."/>
            <person name="Baker D."/>
            <person name="Gharbi K."/>
            <person name="Hall N."/>
            <person name="Watson M."/>
            <person name="Adriaenssens E.M."/>
            <person name="Foster-Nyarko E."/>
            <person name="Jarju S."/>
            <person name="Secka A."/>
            <person name="Antonio M."/>
            <person name="Oren A."/>
            <person name="Chaudhuri R.R."/>
            <person name="La Ragione R."/>
            <person name="Hildebrand F."/>
            <person name="Pallen M.J."/>
        </authorList>
    </citation>
    <scope>NUCLEOTIDE SEQUENCE</scope>
    <source>
        <strain evidence="12">ChiSjej4B22-8148</strain>
    </source>
</reference>
<dbReference type="GO" id="GO:0016301">
    <property type="term" value="F:kinase activity"/>
    <property type="evidence" value="ECO:0007669"/>
    <property type="project" value="UniProtKB-KW"/>
</dbReference>
<protein>
    <recommendedName>
        <fullName evidence="9">Ascorbate-specific PTS system EIIA component</fullName>
    </recommendedName>
    <alternativeName>
        <fullName evidence="10">Ascorbate-specific phosphotransferase enzyme IIA component</fullName>
    </alternativeName>
</protein>
<evidence type="ECO:0000313" key="13">
    <source>
        <dbReference type="Proteomes" id="UP000886757"/>
    </source>
</evidence>
<evidence type="ECO:0000256" key="1">
    <source>
        <dbReference type="ARBA" id="ARBA00004496"/>
    </source>
</evidence>
<proteinExistence type="predicted"/>
<keyword evidence="3" id="KW-0963">Cytoplasm</keyword>
<evidence type="ECO:0000256" key="5">
    <source>
        <dbReference type="ARBA" id="ARBA00022679"/>
    </source>
</evidence>
<comment type="subcellular location">
    <subcellularLocation>
        <location evidence="1">Cytoplasm</location>
    </subcellularLocation>
</comment>
<evidence type="ECO:0000256" key="9">
    <source>
        <dbReference type="ARBA" id="ARBA00041175"/>
    </source>
</evidence>
<keyword evidence="5" id="KW-0808">Transferase</keyword>
<dbReference type="InterPro" id="IPR002178">
    <property type="entry name" value="PTS_EIIA_type-2_dom"/>
</dbReference>
<dbReference type="Gene3D" id="3.40.930.10">
    <property type="entry name" value="Mannitol-specific EII, Chain A"/>
    <property type="match status" value="1"/>
</dbReference>
<keyword evidence="4" id="KW-0597">Phosphoprotein</keyword>
<evidence type="ECO:0000313" key="12">
    <source>
        <dbReference type="EMBL" id="HIR13887.1"/>
    </source>
</evidence>
<dbReference type="CDD" id="cd00211">
    <property type="entry name" value="PTS_IIA_fru"/>
    <property type="match status" value="1"/>
</dbReference>
<dbReference type="SUPFAM" id="SSF55804">
    <property type="entry name" value="Phoshotransferase/anion transport protein"/>
    <property type="match status" value="1"/>
</dbReference>
<keyword evidence="6" id="KW-0598">Phosphotransferase system</keyword>
<keyword evidence="7" id="KW-0418">Kinase</keyword>
<evidence type="ECO:0000256" key="4">
    <source>
        <dbReference type="ARBA" id="ARBA00022553"/>
    </source>
</evidence>
<feature type="domain" description="PTS EIIA type-2" evidence="11">
    <location>
        <begin position="4"/>
        <end position="149"/>
    </location>
</feature>
<sequence length="151" mass="17265">MLRTFVEKKHYKFAQEAADWKEAVRMSCQCLEEDGTIEPNYKEDIIACVEKYGPYIVIMPNVAMPHSQEGAKGVNKTAVAFMKLEKPVSFDENDPEKDAQLFFTLASCNPDQHLQNVMQLSEMLMNDQVVEALTKAETPEDLLKIQEEFLD</sequence>
<evidence type="ECO:0000256" key="10">
    <source>
        <dbReference type="ARBA" id="ARBA00042072"/>
    </source>
</evidence>
<dbReference type="PANTHER" id="PTHR36203:SF1">
    <property type="entry name" value="ASCORBATE-SPECIFIC PTS SYSTEM EIIA COMPONENT"/>
    <property type="match status" value="1"/>
</dbReference>
<name>A0A9D1D9X0_9FIRM</name>
<accession>A0A9D1D9X0</accession>
<gene>
    <name evidence="12" type="ORF">IAB31_08200</name>
</gene>
<keyword evidence="12" id="KW-0762">Sugar transport</keyword>
<evidence type="ECO:0000256" key="2">
    <source>
        <dbReference type="ARBA" id="ARBA00022448"/>
    </source>
</evidence>
<dbReference type="GO" id="GO:0005737">
    <property type="term" value="C:cytoplasm"/>
    <property type="evidence" value="ECO:0007669"/>
    <property type="project" value="UniProtKB-SubCell"/>
</dbReference>
<dbReference type="GO" id="GO:0009401">
    <property type="term" value="P:phosphoenolpyruvate-dependent sugar phosphotransferase system"/>
    <property type="evidence" value="ECO:0007669"/>
    <property type="project" value="UniProtKB-KW"/>
</dbReference>
<evidence type="ECO:0000256" key="8">
    <source>
        <dbReference type="ARBA" id="ARBA00037387"/>
    </source>
</evidence>